<keyword evidence="2" id="KW-1185">Reference proteome</keyword>
<organism evidence="1 2">
    <name type="scientific">Streptomyces thermolineatus</name>
    <dbReference type="NCBI Taxonomy" id="44033"/>
    <lineage>
        <taxon>Bacteria</taxon>
        <taxon>Bacillati</taxon>
        <taxon>Actinomycetota</taxon>
        <taxon>Actinomycetes</taxon>
        <taxon>Kitasatosporales</taxon>
        <taxon>Streptomycetaceae</taxon>
        <taxon>Streptomyces</taxon>
    </lineage>
</organism>
<name>A0ABN3LX70_9ACTN</name>
<accession>A0ABN3LX70</accession>
<dbReference type="Pfam" id="PF04978">
    <property type="entry name" value="MST"/>
    <property type="match status" value="1"/>
</dbReference>
<protein>
    <submittedName>
        <fullName evidence="1">DinB family protein</fullName>
    </submittedName>
</protein>
<dbReference type="EMBL" id="BAAATA010000016">
    <property type="protein sequence ID" value="GAA2492110.1"/>
    <property type="molecule type" value="Genomic_DNA"/>
</dbReference>
<evidence type="ECO:0000313" key="2">
    <source>
        <dbReference type="Proteomes" id="UP001501358"/>
    </source>
</evidence>
<dbReference type="SUPFAM" id="SSF109854">
    <property type="entry name" value="DinB/YfiT-like putative metalloenzymes"/>
    <property type="match status" value="1"/>
</dbReference>
<gene>
    <name evidence="1" type="ORF">GCM10010406_30240</name>
</gene>
<comment type="caution">
    <text evidence="1">The sequence shown here is derived from an EMBL/GenBank/DDBJ whole genome shotgun (WGS) entry which is preliminary data.</text>
</comment>
<reference evidence="1 2" key="1">
    <citation type="journal article" date="2019" name="Int. J. Syst. Evol. Microbiol.">
        <title>The Global Catalogue of Microorganisms (GCM) 10K type strain sequencing project: providing services to taxonomists for standard genome sequencing and annotation.</title>
        <authorList>
            <consortium name="The Broad Institute Genomics Platform"/>
            <consortium name="The Broad Institute Genome Sequencing Center for Infectious Disease"/>
            <person name="Wu L."/>
            <person name="Ma J."/>
        </authorList>
    </citation>
    <scope>NUCLEOTIDE SEQUENCE [LARGE SCALE GENOMIC DNA]</scope>
    <source>
        <strain evidence="1 2">JCM 6307</strain>
    </source>
</reference>
<dbReference type="InterPro" id="IPR007061">
    <property type="entry name" value="MST-like"/>
</dbReference>
<evidence type="ECO:0000313" key="1">
    <source>
        <dbReference type="EMBL" id="GAA2492110.1"/>
    </source>
</evidence>
<sequence length="189" mass="20490">MVFMTMLVDAVTDEREALLAFLASQRKALVQAALGLTEEQASSAPSASALSVAGLIKHAASCEQNWITGILLQQPDRAGADKEAWADKFRLTGDETLAGVIRHFEEVAAETERVVRELPDLDVTVPLPDAPWFPAGSKRSARWILLHLIQEEARHAGHADIVRETVDGADSLTLAQRAAERETAERTAG</sequence>
<dbReference type="Proteomes" id="UP001501358">
    <property type="component" value="Unassembled WGS sequence"/>
</dbReference>
<dbReference type="InterPro" id="IPR034660">
    <property type="entry name" value="DinB/YfiT-like"/>
</dbReference>
<dbReference type="Gene3D" id="1.20.120.450">
    <property type="entry name" value="dinb family like domain"/>
    <property type="match status" value="1"/>
</dbReference>
<proteinExistence type="predicted"/>